<gene>
    <name evidence="5" type="ORF">J2S23_001619</name>
</gene>
<dbReference type="Gene3D" id="1.10.10.10">
    <property type="entry name" value="Winged helix-like DNA-binding domain superfamily/Winged helix DNA-binding domain"/>
    <property type="match status" value="1"/>
</dbReference>
<dbReference type="Pfam" id="PF00392">
    <property type="entry name" value="GntR"/>
    <property type="match status" value="1"/>
</dbReference>
<evidence type="ECO:0000256" key="2">
    <source>
        <dbReference type="ARBA" id="ARBA00023125"/>
    </source>
</evidence>
<dbReference type="PRINTS" id="PR00035">
    <property type="entry name" value="HTHGNTR"/>
</dbReference>
<dbReference type="Proteomes" id="UP001223079">
    <property type="component" value="Unassembled WGS sequence"/>
</dbReference>
<dbReference type="Pfam" id="PF13377">
    <property type="entry name" value="Peripla_BP_3"/>
    <property type="match status" value="1"/>
</dbReference>
<organism evidence="5 6">
    <name type="scientific">Streptococcus moroccensis</name>
    <dbReference type="NCBI Taxonomy" id="1451356"/>
    <lineage>
        <taxon>Bacteria</taxon>
        <taxon>Bacillati</taxon>
        <taxon>Bacillota</taxon>
        <taxon>Bacilli</taxon>
        <taxon>Lactobacillales</taxon>
        <taxon>Streptococcaceae</taxon>
        <taxon>Streptococcus</taxon>
    </lineage>
</organism>
<dbReference type="SUPFAM" id="SSF46785">
    <property type="entry name" value="Winged helix' DNA-binding domain"/>
    <property type="match status" value="1"/>
</dbReference>
<dbReference type="InterPro" id="IPR036388">
    <property type="entry name" value="WH-like_DNA-bd_sf"/>
</dbReference>
<dbReference type="InterPro" id="IPR036390">
    <property type="entry name" value="WH_DNA-bd_sf"/>
</dbReference>
<keyword evidence="6" id="KW-1185">Reference proteome</keyword>
<dbReference type="PANTHER" id="PTHR30146:SF150">
    <property type="entry name" value="ARABINOSE METABOLISM TRANSCRIPTIONAL REPRESSOR"/>
    <property type="match status" value="1"/>
</dbReference>
<keyword evidence="1" id="KW-0805">Transcription regulation</keyword>
<evidence type="ECO:0000256" key="1">
    <source>
        <dbReference type="ARBA" id="ARBA00023015"/>
    </source>
</evidence>
<dbReference type="CDD" id="cd01541">
    <property type="entry name" value="PBP1_AraR"/>
    <property type="match status" value="1"/>
</dbReference>
<dbReference type="InterPro" id="IPR028082">
    <property type="entry name" value="Peripla_BP_I"/>
</dbReference>
<dbReference type="EMBL" id="JAUSTM010000016">
    <property type="protein sequence ID" value="MDQ0223044.1"/>
    <property type="molecule type" value="Genomic_DNA"/>
</dbReference>
<dbReference type="RefSeq" id="WP_307122200.1">
    <property type="nucleotide sequence ID" value="NZ_JAUSTM010000016.1"/>
</dbReference>
<dbReference type="PROSITE" id="PS50949">
    <property type="entry name" value="HTH_GNTR"/>
    <property type="match status" value="1"/>
</dbReference>
<name>A0ABT9YSR9_9STRE</name>
<keyword evidence="3" id="KW-0804">Transcription</keyword>
<dbReference type="SMART" id="SM00345">
    <property type="entry name" value="HTH_GNTR"/>
    <property type="match status" value="1"/>
</dbReference>
<dbReference type="CDD" id="cd07377">
    <property type="entry name" value="WHTH_GntR"/>
    <property type="match status" value="1"/>
</dbReference>
<evidence type="ECO:0000259" key="4">
    <source>
        <dbReference type="PROSITE" id="PS50949"/>
    </source>
</evidence>
<dbReference type="Gene3D" id="3.40.50.2300">
    <property type="match status" value="2"/>
</dbReference>
<proteinExistence type="predicted"/>
<sequence>MVAKYQQIADDLQSKIKKQEYPTGSMIPPESKLREIYQVSRYTIRQAIGVLVDKGYLRAEKGAGTYVLDPDVPLAQKATKTIGVMTTYLSDYIFPTIIESIEEVLRSKGYALLLSATHNDPIQEEACLQAMIAQGVDGLLIEPTSSNLYNANIAYYAKIKESGLPILFLNAYYDMLDIPYVSLDDSSAGELATRYLIENGHTEIGLLTKLDDLQGKLRMKGYVRAHEAENITFTADNIATFTTKDQKEVVKAYADSLVASDSAPTAVVCYNDEVASQLIRQLQKHHYTVPKDLSIVSHDNSYLAKVYQLTSVVHPQRKLGQYAAEQLIQCIEKQKPLQSKEFSAELKIRSSVENRS</sequence>
<dbReference type="PANTHER" id="PTHR30146">
    <property type="entry name" value="LACI-RELATED TRANSCRIPTIONAL REPRESSOR"/>
    <property type="match status" value="1"/>
</dbReference>
<evidence type="ECO:0000313" key="6">
    <source>
        <dbReference type="Proteomes" id="UP001223079"/>
    </source>
</evidence>
<keyword evidence="2" id="KW-0238">DNA-binding</keyword>
<evidence type="ECO:0000256" key="3">
    <source>
        <dbReference type="ARBA" id="ARBA00023163"/>
    </source>
</evidence>
<dbReference type="InterPro" id="IPR046335">
    <property type="entry name" value="LacI/GalR-like_sensor"/>
</dbReference>
<dbReference type="SUPFAM" id="SSF53822">
    <property type="entry name" value="Periplasmic binding protein-like I"/>
    <property type="match status" value="1"/>
</dbReference>
<reference evidence="5 6" key="1">
    <citation type="submission" date="2023-07" db="EMBL/GenBank/DDBJ databases">
        <title>Genomic Encyclopedia of Type Strains, Phase IV (KMG-IV): sequencing the most valuable type-strain genomes for metagenomic binning, comparative biology and taxonomic classification.</title>
        <authorList>
            <person name="Goeker M."/>
        </authorList>
    </citation>
    <scope>NUCLEOTIDE SEQUENCE [LARGE SCALE GENOMIC DNA]</scope>
    <source>
        <strain evidence="5 6">DSM 105143</strain>
    </source>
</reference>
<comment type="caution">
    <text evidence="5">The sequence shown here is derived from an EMBL/GenBank/DDBJ whole genome shotgun (WGS) entry which is preliminary data.</text>
</comment>
<dbReference type="InterPro" id="IPR033532">
    <property type="entry name" value="AraR_ligand_bind_dom"/>
</dbReference>
<accession>A0ABT9YSR9</accession>
<feature type="domain" description="HTH gntR-type" evidence="4">
    <location>
        <begin position="2"/>
        <end position="70"/>
    </location>
</feature>
<dbReference type="InterPro" id="IPR000524">
    <property type="entry name" value="Tscrpt_reg_HTH_GntR"/>
</dbReference>
<evidence type="ECO:0000313" key="5">
    <source>
        <dbReference type="EMBL" id="MDQ0223044.1"/>
    </source>
</evidence>
<protein>
    <submittedName>
        <fullName evidence="5">GntR family transcriptional regulator of arabinose operon</fullName>
    </submittedName>
</protein>